<name>A0A2A6BB21_PRIPA</name>
<evidence type="ECO:0000256" key="4">
    <source>
        <dbReference type="ARBA" id="ARBA00022741"/>
    </source>
</evidence>
<dbReference type="PROSITE" id="PS00109">
    <property type="entry name" value="PROTEIN_KINASE_TYR"/>
    <property type="match status" value="1"/>
</dbReference>
<dbReference type="Proteomes" id="UP000005239">
    <property type="component" value="Unassembled WGS sequence"/>
</dbReference>
<dbReference type="Pfam" id="PF00018">
    <property type="entry name" value="SH3_1"/>
    <property type="match status" value="1"/>
</dbReference>
<comment type="catalytic activity">
    <reaction evidence="9">
        <text>L-tyrosyl-[protein] + ATP = O-phospho-L-tyrosyl-[protein] + ADP + H(+)</text>
        <dbReference type="Rhea" id="RHEA:10596"/>
        <dbReference type="Rhea" id="RHEA-COMP:10136"/>
        <dbReference type="Rhea" id="RHEA-COMP:20101"/>
        <dbReference type="ChEBI" id="CHEBI:15378"/>
        <dbReference type="ChEBI" id="CHEBI:30616"/>
        <dbReference type="ChEBI" id="CHEBI:46858"/>
        <dbReference type="ChEBI" id="CHEBI:61978"/>
        <dbReference type="ChEBI" id="CHEBI:456216"/>
        <dbReference type="EC" id="2.7.10.1"/>
    </reaction>
</comment>
<dbReference type="Pfam" id="PF07714">
    <property type="entry name" value="PK_Tyr_Ser-Thr"/>
    <property type="match status" value="1"/>
</dbReference>
<dbReference type="GO" id="GO:0004714">
    <property type="term" value="F:transmembrane receptor protein tyrosine kinase activity"/>
    <property type="evidence" value="ECO:0007669"/>
    <property type="project" value="UniProtKB-EC"/>
</dbReference>
<dbReference type="InterPro" id="IPR001245">
    <property type="entry name" value="Ser-Thr/Tyr_kinase_cat_dom"/>
</dbReference>
<reference evidence="13" key="1">
    <citation type="journal article" date="2008" name="Nat. Genet.">
        <title>The Pristionchus pacificus genome provides a unique perspective on nematode lifestyle and parasitism.</title>
        <authorList>
            <person name="Dieterich C."/>
            <person name="Clifton S.W."/>
            <person name="Schuster L.N."/>
            <person name="Chinwalla A."/>
            <person name="Delehaunty K."/>
            <person name="Dinkelacker I."/>
            <person name="Fulton L."/>
            <person name="Fulton R."/>
            <person name="Godfrey J."/>
            <person name="Minx P."/>
            <person name="Mitreva M."/>
            <person name="Roeseler W."/>
            <person name="Tian H."/>
            <person name="Witte H."/>
            <person name="Yang S.P."/>
            <person name="Wilson R.K."/>
            <person name="Sommer R.J."/>
        </authorList>
    </citation>
    <scope>NUCLEOTIDE SEQUENCE [LARGE SCALE GENOMIC DNA]</scope>
    <source>
        <strain evidence="13">PS312</strain>
    </source>
</reference>
<dbReference type="InterPro" id="IPR008266">
    <property type="entry name" value="Tyr_kinase_AS"/>
</dbReference>
<keyword evidence="3 11" id="KW-0808">Transferase</keyword>
<dbReference type="InterPro" id="IPR050198">
    <property type="entry name" value="Non-receptor_tyrosine_kinases"/>
</dbReference>
<dbReference type="Gene3D" id="2.30.30.40">
    <property type="entry name" value="SH3 Domains"/>
    <property type="match status" value="1"/>
</dbReference>
<dbReference type="Gene3D" id="3.30.505.10">
    <property type="entry name" value="SH2 domain"/>
    <property type="match status" value="1"/>
</dbReference>
<evidence type="ECO:0000256" key="11">
    <source>
        <dbReference type="RuleBase" id="RU362096"/>
    </source>
</evidence>
<dbReference type="PROSITE" id="PS00107">
    <property type="entry name" value="PROTEIN_KINASE_ATP"/>
    <property type="match status" value="1"/>
</dbReference>
<evidence type="ECO:0000256" key="5">
    <source>
        <dbReference type="ARBA" id="ARBA00022777"/>
    </source>
</evidence>
<dbReference type="Gene3D" id="1.10.510.10">
    <property type="entry name" value="Transferase(Phosphotransferase) domain 1"/>
    <property type="match status" value="1"/>
</dbReference>
<dbReference type="InterPro" id="IPR020635">
    <property type="entry name" value="Tyr_kinase_cat_dom"/>
</dbReference>
<dbReference type="CDD" id="cd00192">
    <property type="entry name" value="PTKc"/>
    <property type="match status" value="1"/>
</dbReference>
<comment type="catalytic activity">
    <reaction evidence="10 11">
        <text>L-tyrosyl-[protein] + ATP = O-phospho-L-tyrosyl-[protein] + ADP + H(+)</text>
        <dbReference type="Rhea" id="RHEA:10596"/>
        <dbReference type="Rhea" id="RHEA-COMP:10136"/>
        <dbReference type="Rhea" id="RHEA-COMP:20101"/>
        <dbReference type="ChEBI" id="CHEBI:15378"/>
        <dbReference type="ChEBI" id="CHEBI:30616"/>
        <dbReference type="ChEBI" id="CHEBI:46858"/>
        <dbReference type="ChEBI" id="CHEBI:61978"/>
        <dbReference type="ChEBI" id="CHEBI:456216"/>
        <dbReference type="EC" id="2.7.10.2"/>
    </reaction>
</comment>
<evidence type="ECO:0000256" key="2">
    <source>
        <dbReference type="ARBA" id="ARBA00022443"/>
    </source>
</evidence>
<dbReference type="GO" id="GO:0061564">
    <property type="term" value="P:axon development"/>
    <property type="evidence" value="ECO:0007669"/>
    <property type="project" value="UniProtKB-ARBA"/>
</dbReference>
<proteinExistence type="inferred from homology"/>
<keyword evidence="5 11" id="KW-0418">Kinase</keyword>
<dbReference type="SMART" id="SM00326">
    <property type="entry name" value="SH3"/>
    <property type="match status" value="1"/>
</dbReference>
<dbReference type="GO" id="GO:0012505">
    <property type="term" value="C:endomembrane system"/>
    <property type="evidence" value="ECO:0007669"/>
    <property type="project" value="UniProtKB-SubCell"/>
</dbReference>
<evidence type="ECO:0000256" key="9">
    <source>
        <dbReference type="ARBA" id="ARBA00051243"/>
    </source>
</evidence>
<dbReference type="SUPFAM" id="SSF55550">
    <property type="entry name" value="SH2 domain"/>
    <property type="match status" value="1"/>
</dbReference>
<sequence length="554" mass="63798">YNYYETFCSGMLSIYKALVYWWHDIWNPINKTKVELIALRDFSPTLSGSSVLSIRKGDRFLLISDSDKQWWYVRHCVSRKRGFVAKTIVARVSDEPHLEWISIEASAEKAENILLDNRFGAGSFIIRPRTRENISEYLAISVKKLDQNAPIVAHYVVCRENGEFRIENGTIRFDSLRRLIEHYSCRQNTSKNLELSYCVKKSQAMTPWQFEMDVILKGRSLGKGNFGEVFHGTMFGSEIVALKSFKAGTTEPLIVQEAEIARHVNHENVIRTIGVCRNPLMIITEFMPNGSLHDYLRKKTSDGHDLNDAVKLSIAIKIARGMAFLGNKGIVHRDLAARNVLVGETHDIIKIADFGMARALLDKDYYISHADELPWKWTAPEALAREGKVFTSSDVWSYGVTVWEVYSGGEVPFKDITRFAHFKKMLESKELQLCRPVDCPVEAHKLMLRCCSYDRSERPTFEKICELLSAMQPRQITEELTEVPARSINPKAIRPIPRRKAHNRRRYRPRVPCRNRYVIRVARAPTRDFGMDIPAEPNFQVNIQGYQTVQYLRT</sequence>
<comment type="subcellular location">
    <subcellularLocation>
        <location evidence="1">Endomembrane system</location>
    </subcellularLocation>
</comment>
<dbReference type="GO" id="GO:0048680">
    <property type="term" value="P:positive regulation of axon regeneration"/>
    <property type="evidence" value="ECO:0007669"/>
    <property type="project" value="UniProtKB-ARBA"/>
</dbReference>
<dbReference type="SMART" id="SM00219">
    <property type="entry name" value="TyrKc"/>
    <property type="match status" value="1"/>
</dbReference>
<evidence type="ECO:0000313" key="13">
    <source>
        <dbReference type="Proteomes" id="UP000005239"/>
    </source>
</evidence>
<dbReference type="PROSITE" id="PS50001">
    <property type="entry name" value="SH2"/>
    <property type="match status" value="1"/>
</dbReference>
<evidence type="ECO:0000256" key="10">
    <source>
        <dbReference type="ARBA" id="ARBA00051245"/>
    </source>
</evidence>
<keyword evidence="2" id="KW-0728">SH3 domain</keyword>
<dbReference type="PANTHER" id="PTHR24418">
    <property type="entry name" value="TYROSINE-PROTEIN KINASE"/>
    <property type="match status" value="1"/>
</dbReference>
<dbReference type="InterPro" id="IPR001452">
    <property type="entry name" value="SH3_domain"/>
</dbReference>
<dbReference type="EnsemblMetazoa" id="PPA15008.1">
    <property type="protein sequence ID" value="PPA15008.1"/>
    <property type="gene ID" value="WBGene00104562"/>
</dbReference>
<evidence type="ECO:0000256" key="7">
    <source>
        <dbReference type="ARBA" id="ARBA00023136"/>
    </source>
</evidence>
<dbReference type="GO" id="GO:0005886">
    <property type="term" value="C:plasma membrane"/>
    <property type="evidence" value="ECO:0000318"/>
    <property type="project" value="GO_Central"/>
</dbReference>
<gene>
    <name evidence="12" type="primary">WBGene00104562</name>
</gene>
<dbReference type="Pfam" id="PF00017">
    <property type="entry name" value="SH2"/>
    <property type="match status" value="1"/>
</dbReference>
<dbReference type="GO" id="GO:0004715">
    <property type="term" value="F:non-membrane spanning protein tyrosine kinase activity"/>
    <property type="evidence" value="ECO:0000318"/>
    <property type="project" value="GO_Central"/>
</dbReference>
<evidence type="ECO:0000256" key="6">
    <source>
        <dbReference type="ARBA" id="ARBA00022840"/>
    </source>
</evidence>
<dbReference type="SUPFAM" id="SSF50044">
    <property type="entry name" value="SH3-domain"/>
    <property type="match status" value="1"/>
</dbReference>
<protein>
    <recommendedName>
        <fullName evidence="11">Tyrosine-protein kinase</fullName>
        <ecNumber evidence="11">2.7.10.2</ecNumber>
    </recommendedName>
</protein>
<keyword evidence="8 11" id="KW-0829">Tyrosine-protein kinase</keyword>
<dbReference type="SMART" id="SM00252">
    <property type="entry name" value="SH2"/>
    <property type="match status" value="1"/>
</dbReference>
<reference evidence="12" key="2">
    <citation type="submission" date="2022-06" db="UniProtKB">
        <authorList>
            <consortium name="EnsemblMetazoa"/>
        </authorList>
    </citation>
    <scope>IDENTIFICATION</scope>
    <source>
        <strain evidence="12">PS312</strain>
    </source>
</reference>
<keyword evidence="6 11" id="KW-0067">ATP-binding</keyword>
<dbReference type="InterPro" id="IPR000719">
    <property type="entry name" value="Prot_kinase_dom"/>
</dbReference>
<dbReference type="GO" id="GO:0005524">
    <property type="term" value="F:ATP binding"/>
    <property type="evidence" value="ECO:0007669"/>
    <property type="project" value="UniProtKB-UniRule"/>
</dbReference>
<dbReference type="InterPro" id="IPR036860">
    <property type="entry name" value="SH2_dom_sf"/>
</dbReference>
<evidence type="ECO:0000256" key="1">
    <source>
        <dbReference type="ARBA" id="ARBA00004308"/>
    </source>
</evidence>
<dbReference type="CDD" id="cd00173">
    <property type="entry name" value="SH2"/>
    <property type="match status" value="1"/>
</dbReference>
<dbReference type="AlphaFoldDB" id="A0A2A6BB21"/>
<dbReference type="InterPro" id="IPR000980">
    <property type="entry name" value="SH2"/>
</dbReference>
<organism evidence="12 13">
    <name type="scientific">Pristionchus pacificus</name>
    <name type="common">Parasitic nematode worm</name>
    <dbReference type="NCBI Taxonomy" id="54126"/>
    <lineage>
        <taxon>Eukaryota</taxon>
        <taxon>Metazoa</taxon>
        <taxon>Ecdysozoa</taxon>
        <taxon>Nematoda</taxon>
        <taxon>Chromadorea</taxon>
        <taxon>Rhabditida</taxon>
        <taxon>Rhabditina</taxon>
        <taxon>Diplogasteromorpha</taxon>
        <taxon>Diplogasteroidea</taxon>
        <taxon>Neodiplogasteridae</taxon>
        <taxon>Pristionchus</taxon>
    </lineage>
</organism>
<dbReference type="OrthoDB" id="635774at2759"/>
<accession>A0A8R1YBU7</accession>
<accession>A0A2A6BB21</accession>
<dbReference type="SUPFAM" id="SSF56112">
    <property type="entry name" value="Protein kinase-like (PK-like)"/>
    <property type="match status" value="1"/>
</dbReference>
<dbReference type="InterPro" id="IPR036028">
    <property type="entry name" value="SH3-like_dom_sf"/>
</dbReference>
<dbReference type="FunFam" id="1.10.510.10:FF:001512">
    <property type="entry name" value="Receptor tyrosine-protein kinase erbB-2"/>
    <property type="match status" value="1"/>
</dbReference>
<keyword evidence="7" id="KW-0472">Membrane</keyword>
<evidence type="ECO:0000256" key="3">
    <source>
        <dbReference type="ARBA" id="ARBA00022679"/>
    </source>
</evidence>
<evidence type="ECO:0000256" key="8">
    <source>
        <dbReference type="ARBA" id="ARBA00023137"/>
    </source>
</evidence>
<comment type="similarity">
    <text evidence="11">Belongs to the protein kinase superfamily. Tyr protein kinase family.</text>
</comment>
<keyword evidence="4 11" id="KW-0547">Nucleotide-binding</keyword>
<dbReference type="PROSITE" id="PS50002">
    <property type="entry name" value="SH3"/>
    <property type="match status" value="1"/>
</dbReference>
<keyword evidence="13" id="KW-1185">Reference proteome</keyword>
<dbReference type="PRINTS" id="PR00109">
    <property type="entry name" value="TYRKINASE"/>
</dbReference>
<dbReference type="EC" id="2.7.10.2" evidence="11"/>
<evidence type="ECO:0000313" key="12">
    <source>
        <dbReference type="EnsemblMetazoa" id="PPA15008.1"/>
    </source>
</evidence>
<dbReference type="InterPro" id="IPR017441">
    <property type="entry name" value="Protein_kinase_ATP_BS"/>
</dbReference>
<dbReference type="InterPro" id="IPR011009">
    <property type="entry name" value="Kinase-like_dom_sf"/>
</dbReference>
<dbReference type="PROSITE" id="PS50011">
    <property type="entry name" value="PROTEIN_KINASE_DOM"/>
    <property type="match status" value="1"/>
</dbReference>